<dbReference type="InterPro" id="IPR017853">
    <property type="entry name" value="GH"/>
</dbReference>
<evidence type="ECO:0000256" key="1">
    <source>
        <dbReference type="ARBA" id="ARBA00000448"/>
    </source>
</evidence>
<evidence type="ECO:0000256" key="4">
    <source>
        <dbReference type="ARBA" id="ARBA00022801"/>
    </source>
</evidence>
<evidence type="ECO:0000256" key="2">
    <source>
        <dbReference type="ARBA" id="ARBA00010838"/>
    </source>
</evidence>
<evidence type="ECO:0000256" key="8">
    <source>
        <dbReference type="ARBA" id="ARBA00023326"/>
    </source>
</evidence>
<reference evidence="12 13" key="1">
    <citation type="submission" date="2023-07" db="EMBL/GenBank/DDBJ databases">
        <title>Description of novel actinomycetes strains, isolated from tidal flat sediment.</title>
        <authorList>
            <person name="Lu C."/>
        </authorList>
    </citation>
    <scope>NUCLEOTIDE SEQUENCE [LARGE SCALE GENOMIC DNA]</scope>
    <source>
        <strain evidence="12 13">SYSU T00b441</strain>
    </source>
</reference>
<feature type="active site" description="Nucleophile" evidence="9">
    <location>
        <position position="385"/>
    </location>
</feature>
<comment type="catalytic activity">
    <reaction evidence="1 10">
        <text>Hydrolysis of terminal, non-reducing beta-D-glucosyl residues with release of beta-D-glucose.</text>
        <dbReference type="EC" id="3.2.1.21"/>
    </reaction>
</comment>
<dbReference type="Pfam" id="PF00232">
    <property type="entry name" value="Glyco_hydro_1"/>
    <property type="match status" value="1"/>
</dbReference>
<proteinExistence type="inferred from homology"/>
<dbReference type="InterPro" id="IPR017736">
    <property type="entry name" value="Glyco_hydro_1_beta-glucosidase"/>
</dbReference>
<evidence type="ECO:0000256" key="11">
    <source>
        <dbReference type="SAM" id="MobiDB-lite"/>
    </source>
</evidence>
<dbReference type="EC" id="3.2.1.21" evidence="3 10"/>
<keyword evidence="4 10" id="KW-0378">Hydrolase</keyword>
<organism evidence="12 13">
    <name type="scientific">Actinotalea lenta</name>
    <dbReference type="NCBI Taxonomy" id="3064654"/>
    <lineage>
        <taxon>Bacteria</taxon>
        <taxon>Bacillati</taxon>
        <taxon>Actinomycetota</taxon>
        <taxon>Actinomycetes</taxon>
        <taxon>Micrococcales</taxon>
        <taxon>Cellulomonadaceae</taxon>
        <taxon>Actinotalea</taxon>
    </lineage>
</organism>
<dbReference type="NCBIfam" id="TIGR03356">
    <property type="entry name" value="BGL"/>
    <property type="match status" value="1"/>
</dbReference>
<evidence type="ECO:0000256" key="7">
    <source>
        <dbReference type="ARBA" id="ARBA00023295"/>
    </source>
</evidence>
<comment type="caution">
    <text evidence="12">The sequence shown here is derived from an EMBL/GenBank/DDBJ whole genome shotgun (WGS) entry which is preliminary data.</text>
</comment>
<evidence type="ECO:0000313" key="13">
    <source>
        <dbReference type="Proteomes" id="UP001232536"/>
    </source>
</evidence>
<name>A0ABT9DF35_9CELL</name>
<keyword evidence="6" id="KW-0119">Carbohydrate metabolism</keyword>
<protein>
    <recommendedName>
        <fullName evidence="3 10">Beta-glucosidase</fullName>
        <ecNumber evidence="3 10">3.2.1.21</ecNumber>
    </recommendedName>
</protein>
<comment type="similarity">
    <text evidence="2 10">Belongs to the glycosyl hydrolase 1 family.</text>
</comment>
<evidence type="ECO:0000256" key="3">
    <source>
        <dbReference type="ARBA" id="ARBA00012744"/>
    </source>
</evidence>
<sequence>MTPATEPPRSATGAGLPADFVWGAATAAFQIEGAAREGGRTDSIWDTFCRVPGAVRDGDTGDVACDHYHRWRQDVALMADLGLAAYRFSVSWARVVPAPGVVNAEGLAFYSDLVDGLLARGIEPWITLYHWDMPQWLEDRGGWADRGVVAEFEAYTRAVHAALGDRVRHWLTLNEPWCSAFLGYAAGEHAPGRQDPQAAVDAAHHLLLSHAAATRALRALDPDAMVGITLNLTLADPADPQDPADVQAAALHQALVNDAFLHPVLHGGYPPEVLDAWASAGGVPHVADGDLAAISAPIDVLGVNYYHGALVSAAEPAPDRVLPRPPAPPRPTGNPMLGSQGHVVRRDLPRTTMEWEVQPDGLRRLLVHLQAEHTGPAGVPVVITENGAAYDDVVAADGTVHDPERTAYLLAHVRAVQEAHAQGADVRGYFVWSLLDNFEWAHGYAQRFGIVHVDYPTQTRTPKSSARAFADVIRTGHVRDTSSVQA</sequence>
<dbReference type="PROSITE" id="PS00572">
    <property type="entry name" value="GLYCOSYL_HYDROL_F1_1"/>
    <property type="match status" value="1"/>
</dbReference>
<dbReference type="PANTHER" id="PTHR10353:SF36">
    <property type="entry name" value="LP05116P"/>
    <property type="match status" value="1"/>
</dbReference>
<dbReference type="RefSeq" id="WP_304602217.1">
    <property type="nucleotide sequence ID" value="NZ_JAUQYP010000002.1"/>
</dbReference>
<evidence type="ECO:0000256" key="6">
    <source>
        <dbReference type="ARBA" id="ARBA00023277"/>
    </source>
</evidence>
<keyword evidence="5" id="KW-0136">Cellulose degradation</keyword>
<dbReference type="InterPro" id="IPR018120">
    <property type="entry name" value="Glyco_hydro_1_AS"/>
</dbReference>
<dbReference type="Proteomes" id="UP001232536">
    <property type="component" value="Unassembled WGS sequence"/>
</dbReference>
<dbReference type="Gene3D" id="3.20.20.80">
    <property type="entry name" value="Glycosidases"/>
    <property type="match status" value="1"/>
</dbReference>
<keyword evidence="7 10" id="KW-0326">Glycosidase</keyword>
<keyword evidence="13" id="KW-1185">Reference proteome</keyword>
<dbReference type="PANTHER" id="PTHR10353">
    <property type="entry name" value="GLYCOSYL HYDROLASE"/>
    <property type="match status" value="1"/>
</dbReference>
<evidence type="ECO:0000256" key="10">
    <source>
        <dbReference type="RuleBase" id="RU361175"/>
    </source>
</evidence>
<dbReference type="SUPFAM" id="SSF51445">
    <property type="entry name" value="(Trans)glycosidases"/>
    <property type="match status" value="1"/>
</dbReference>
<feature type="compositionally biased region" description="Pro residues" evidence="11">
    <location>
        <begin position="323"/>
        <end position="332"/>
    </location>
</feature>
<dbReference type="InterPro" id="IPR001360">
    <property type="entry name" value="Glyco_hydro_1"/>
</dbReference>
<dbReference type="PROSITE" id="PS00653">
    <property type="entry name" value="GLYCOSYL_HYDROL_F1_2"/>
    <property type="match status" value="1"/>
</dbReference>
<dbReference type="InterPro" id="IPR033132">
    <property type="entry name" value="GH_1_N_CS"/>
</dbReference>
<dbReference type="PRINTS" id="PR00131">
    <property type="entry name" value="GLHYDRLASE1"/>
</dbReference>
<accession>A0ABT9DF35</accession>
<evidence type="ECO:0000256" key="9">
    <source>
        <dbReference type="PROSITE-ProRule" id="PRU10055"/>
    </source>
</evidence>
<keyword evidence="8" id="KW-0624">Polysaccharide degradation</keyword>
<dbReference type="EMBL" id="JAUQYP010000002">
    <property type="protein sequence ID" value="MDO8108521.1"/>
    <property type="molecule type" value="Genomic_DNA"/>
</dbReference>
<gene>
    <name evidence="12" type="ORF">Q6348_15090</name>
</gene>
<evidence type="ECO:0000256" key="5">
    <source>
        <dbReference type="ARBA" id="ARBA00023001"/>
    </source>
</evidence>
<feature type="region of interest" description="Disordered" evidence="11">
    <location>
        <begin position="317"/>
        <end position="341"/>
    </location>
</feature>
<dbReference type="GO" id="GO:0008422">
    <property type="term" value="F:beta-glucosidase activity"/>
    <property type="evidence" value="ECO:0007669"/>
    <property type="project" value="UniProtKB-EC"/>
</dbReference>
<evidence type="ECO:0000313" key="12">
    <source>
        <dbReference type="EMBL" id="MDO8108521.1"/>
    </source>
</evidence>